<dbReference type="Proteomes" id="UP000494122">
    <property type="component" value="Unassembled WGS sequence"/>
</dbReference>
<proteinExistence type="predicted"/>
<sequence>MIAVIFEVEPADGNPAPYLHIAAGLIDELKTIDGFLSVERFQSLTTPGKLLSLSFWRDEDAVRRWRSLESHRRAQEAGRGGVFANYRLRVAQVLRDYGMRDRDQAPGDSRAHHG</sequence>
<gene>
    <name evidence="2" type="ORF">LMG3328_00640</name>
    <name evidence="3" type="ORF">LMG7053_00467</name>
</gene>
<dbReference type="EMBL" id="CADILE010000001">
    <property type="protein sequence ID" value="CAB3828386.1"/>
    <property type="molecule type" value="Genomic_DNA"/>
</dbReference>
<dbReference type="GeneID" id="55558932"/>
<dbReference type="AlphaFoldDB" id="A0A1D8I5L3"/>
<evidence type="ECO:0000313" key="3">
    <source>
        <dbReference type="EMBL" id="CAB3939733.1"/>
    </source>
</evidence>
<dbReference type="InterPro" id="IPR052936">
    <property type="entry name" value="Jasmonate_Hydroxylase-like"/>
</dbReference>
<evidence type="ECO:0000313" key="5">
    <source>
        <dbReference type="Proteomes" id="UP000494161"/>
    </source>
</evidence>
<evidence type="ECO:0000313" key="4">
    <source>
        <dbReference type="Proteomes" id="UP000494122"/>
    </source>
</evidence>
<dbReference type="PROSITE" id="PS51725">
    <property type="entry name" value="ABM"/>
    <property type="match status" value="1"/>
</dbReference>
<dbReference type="Gene3D" id="3.30.70.100">
    <property type="match status" value="1"/>
</dbReference>
<keyword evidence="5" id="KW-1185">Reference proteome</keyword>
<dbReference type="Pfam" id="PF03992">
    <property type="entry name" value="ABM"/>
    <property type="match status" value="1"/>
</dbReference>
<dbReference type="InterPro" id="IPR007138">
    <property type="entry name" value="ABM_dom"/>
</dbReference>
<dbReference type="InterPro" id="IPR011008">
    <property type="entry name" value="Dimeric_a/b-barrel"/>
</dbReference>
<dbReference type="Proteomes" id="UP000494161">
    <property type="component" value="Unassembled WGS sequence"/>
</dbReference>
<accession>A0A1D8I5L3</accession>
<dbReference type="PANTHER" id="PTHR37811">
    <property type="entry name" value="BLL5343 PROTEIN"/>
    <property type="match status" value="1"/>
</dbReference>
<protein>
    <recommendedName>
        <fullName evidence="1">ABM domain-containing protein</fullName>
    </recommendedName>
</protein>
<dbReference type="PANTHER" id="PTHR37811:SF2">
    <property type="entry name" value="ABM DOMAIN-CONTAINING PROTEIN"/>
    <property type="match status" value="1"/>
</dbReference>
<name>A0A1D8I5L3_9BURK</name>
<feature type="domain" description="ABM" evidence="1">
    <location>
        <begin position="2"/>
        <end position="90"/>
    </location>
</feature>
<dbReference type="EMBL" id="CADILJ010000002">
    <property type="protein sequence ID" value="CAB3939733.1"/>
    <property type="molecule type" value="Genomic_DNA"/>
</dbReference>
<reference evidence="4 5" key="1">
    <citation type="submission" date="2020-04" db="EMBL/GenBank/DDBJ databases">
        <authorList>
            <person name="De Canck E."/>
        </authorList>
    </citation>
    <scope>NUCLEOTIDE SEQUENCE [LARGE SCALE GENOMIC DNA]</scope>
    <source>
        <strain evidence="2 4">LMG 3328</strain>
        <strain evidence="3 5">LMG 7053</strain>
    </source>
</reference>
<evidence type="ECO:0000259" key="1">
    <source>
        <dbReference type="PROSITE" id="PS51725"/>
    </source>
</evidence>
<dbReference type="RefSeq" id="WP_049072213.1">
    <property type="nucleotide sequence ID" value="NZ_CADILE010000001.1"/>
</dbReference>
<evidence type="ECO:0000313" key="2">
    <source>
        <dbReference type="EMBL" id="CAB3828386.1"/>
    </source>
</evidence>
<dbReference type="SUPFAM" id="SSF54909">
    <property type="entry name" value="Dimeric alpha+beta barrel"/>
    <property type="match status" value="1"/>
</dbReference>
<organism evidence="2 4">
    <name type="scientific">Achromobacter ruhlandii</name>
    <dbReference type="NCBI Taxonomy" id="72557"/>
    <lineage>
        <taxon>Bacteria</taxon>
        <taxon>Pseudomonadati</taxon>
        <taxon>Pseudomonadota</taxon>
        <taxon>Betaproteobacteria</taxon>
        <taxon>Burkholderiales</taxon>
        <taxon>Alcaligenaceae</taxon>
        <taxon>Achromobacter</taxon>
    </lineage>
</organism>